<evidence type="ECO:0000259" key="6">
    <source>
        <dbReference type="PROSITE" id="PS50850"/>
    </source>
</evidence>
<dbReference type="EMBL" id="EQ962659">
    <property type="protein sequence ID" value="EED12734.1"/>
    <property type="molecule type" value="Genomic_DNA"/>
</dbReference>
<dbReference type="InterPro" id="IPR036259">
    <property type="entry name" value="MFS_trans_sf"/>
</dbReference>
<dbReference type="PANTHER" id="PTHR23502">
    <property type="entry name" value="MAJOR FACILITATOR SUPERFAMILY"/>
    <property type="match status" value="1"/>
</dbReference>
<keyword evidence="8" id="KW-1185">Reference proteome</keyword>
<comment type="subcellular location">
    <subcellularLocation>
        <location evidence="1">Membrane</location>
        <topology evidence="1">Multi-pass membrane protein</topology>
    </subcellularLocation>
</comment>
<dbReference type="SUPFAM" id="SSF103473">
    <property type="entry name" value="MFS general substrate transporter"/>
    <property type="match status" value="1"/>
</dbReference>
<dbReference type="HOGENOM" id="CLU_008455_11_1_1"/>
<dbReference type="GO" id="GO:0015244">
    <property type="term" value="F:fluconazole transmembrane transporter activity"/>
    <property type="evidence" value="ECO:0007669"/>
    <property type="project" value="TreeGrafter"/>
</dbReference>
<evidence type="ECO:0000256" key="1">
    <source>
        <dbReference type="ARBA" id="ARBA00004141"/>
    </source>
</evidence>
<dbReference type="VEuPathDB" id="FungiDB:TSTA_052550"/>
<dbReference type="PROSITE" id="PS50850">
    <property type="entry name" value="MFS"/>
    <property type="match status" value="1"/>
</dbReference>
<feature type="transmembrane region" description="Helical" evidence="5">
    <location>
        <begin position="125"/>
        <end position="144"/>
    </location>
</feature>
<dbReference type="InterPro" id="IPR020846">
    <property type="entry name" value="MFS_dom"/>
</dbReference>
<evidence type="ECO:0000313" key="8">
    <source>
        <dbReference type="Proteomes" id="UP000001745"/>
    </source>
</evidence>
<gene>
    <name evidence="7" type="ORF">TSTA_052550</name>
</gene>
<dbReference type="FunCoup" id="B8MPS6">
    <property type="interactions" value="22"/>
</dbReference>
<dbReference type="OrthoDB" id="3357846at2759"/>
<keyword evidence="2 5" id="KW-0812">Transmembrane</keyword>
<dbReference type="PANTHER" id="PTHR23502:SF23">
    <property type="entry name" value="FLUCONAZOLE RESISTANCE PROTEIN 1"/>
    <property type="match status" value="1"/>
</dbReference>
<dbReference type="GO" id="GO:1990961">
    <property type="term" value="P:xenobiotic detoxification by transmembrane export across the plasma membrane"/>
    <property type="evidence" value="ECO:0007669"/>
    <property type="project" value="TreeGrafter"/>
</dbReference>
<organism evidence="7 8">
    <name type="scientific">Talaromyces stipitatus (strain ATCC 10500 / CBS 375.48 / QM 6759 / NRRL 1006)</name>
    <name type="common">Penicillium stipitatum</name>
    <dbReference type="NCBI Taxonomy" id="441959"/>
    <lineage>
        <taxon>Eukaryota</taxon>
        <taxon>Fungi</taxon>
        <taxon>Dikarya</taxon>
        <taxon>Ascomycota</taxon>
        <taxon>Pezizomycotina</taxon>
        <taxon>Eurotiomycetes</taxon>
        <taxon>Eurotiomycetidae</taxon>
        <taxon>Eurotiales</taxon>
        <taxon>Trichocomaceae</taxon>
        <taxon>Talaromyces</taxon>
        <taxon>Talaromyces sect. Talaromyces</taxon>
    </lineage>
</organism>
<dbReference type="GeneID" id="8098204"/>
<evidence type="ECO:0000256" key="4">
    <source>
        <dbReference type="ARBA" id="ARBA00023136"/>
    </source>
</evidence>
<feature type="transmembrane region" description="Helical" evidence="5">
    <location>
        <begin position="247"/>
        <end position="267"/>
    </location>
</feature>
<dbReference type="Proteomes" id="UP000001745">
    <property type="component" value="Unassembled WGS sequence"/>
</dbReference>
<evidence type="ECO:0000313" key="7">
    <source>
        <dbReference type="EMBL" id="EED12734.1"/>
    </source>
</evidence>
<dbReference type="CDD" id="cd17323">
    <property type="entry name" value="MFS_Tpo1_MDR_like"/>
    <property type="match status" value="1"/>
</dbReference>
<feature type="transmembrane region" description="Helical" evidence="5">
    <location>
        <begin position="183"/>
        <end position="205"/>
    </location>
</feature>
<keyword evidence="3 5" id="KW-1133">Transmembrane helix</keyword>
<dbReference type="eggNOG" id="KOG0255">
    <property type="taxonomic scope" value="Eukaryota"/>
</dbReference>
<feature type="transmembrane region" description="Helical" evidence="5">
    <location>
        <begin position="156"/>
        <end position="176"/>
    </location>
</feature>
<evidence type="ECO:0000256" key="3">
    <source>
        <dbReference type="ARBA" id="ARBA00022989"/>
    </source>
</evidence>
<dbReference type="Pfam" id="PF07690">
    <property type="entry name" value="MFS_1"/>
    <property type="match status" value="1"/>
</dbReference>
<feature type="domain" description="Major facilitator superfamily (MFS) profile" evidence="6">
    <location>
        <begin position="86"/>
        <end position="527"/>
    </location>
</feature>
<feature type="transmembrane region" description="Helical" evidence="5">
    <location>
        <begin position="84"/>
        <end position="104"/>
    </location>
</feature>
<dbReference type="OMA" id="YIPLMSW"/>
<protein>
    <submittedName>
        <fullName evidence="7">Caffeine resistance protein, putative</fullName>
    </submittedName>
</protein>
<evidence type="ECO:0000256" key="2">
    <source>
        <dbReference type="ARBA" id="ARBA00022692"/>
    </source>
</evidence>
<sequence>MTTSLLLRETAFGRVLASISPGSLSSTISKPSSKIENGLSALQTTTPNGVESSSSTEKNTSDATQYLVDWSGPDDPSMPVNWPLATKLLVLTNVILVNLSFYTAPGIYTASIPSIEKKFGVSEEVGILGLALFVIAYGIGPLILSPISNVPSFGRTPVYVLGSLAFCLFCIGCALAKNIETILILRFFGGIVGTSPTCIGGTTLAEVFGPREVPYAMAMYVFSGLCGPVFGPLLGTSVILRWNTWAAALWLIAGMSALSTVFLFFFLPETLPANILLRRAKQLRETTGDSRYHSPSETKNKKGNVFVEMIEQIAVDFRLSFIDPIILFVNIHTMLIYGILYLWFEFFPYVFEDIYGFTQLEQCYAFFGILVGAMISVGSYMLWMRLYFQPHLQKKQDEGQTVDPEEHIIPGAIGAICIPICMFIFAWGSRKSVHWIVPVIGTAFFAPGFHLTFQTVLNYLGQSYPRHVAGVFAGNAFFRSSFGGALPLAATRMIQTLGIGWAASTLGFIAVAMIPPLFVLQRYGKRWRSFSSYAN</sequence>
<dbReference type="Gene3D" id="1.20.1250.20">
    <property type="entry name" value="MFS general substrate transporter like domains"/>
    <property type="match status" value="1"/>
</dbReference>
<feature type="transmembrane region" description="Helical" evidence="5">
    <location>
        <begin position="325"/>
        <end position="344"/>
    </location>
</feature>
<name>B8MPS6_TALSN</name>
<dbReference type="GO" id="GO:0005886">
    <property type="term" value="C:plasma membrane"/>
    <property type="evidence" value="ECO:0007669"/>
    <property type="project" value="TreeGrafter"/>
</dbReference>
<reference evidence="8" key="1">
    <citation type="journal article" date="2015" name="Genome Announc.">
        <title>Genome sequence of the AIDS-associated pathogen Penicillium marneffei (ATCC18224) and its near taxonomic relative Talaromyces stipitatus (ATCC10500).</title>
        <authorList>
            <person name="Nierman W.C."/>
            <person name="Fedorova-Abrams N.D."/>
            <person name="Andrianopoulos A."/>
        </authorList>
    </citation>
    <scope>NUCLEOTIDE SEQUENCE [LARGE SCALE GENOMIC DNA]</scope>
    <source>
        <strain evidence="8">ATCC 10500 / CBS 375.48 / QM 6759 / NRRL 1006</strain>
    </source>
</reference>
<feature type="transmembrane region" description="Helical" evidence="5">
    <location>
        <begin position="435"/>
        <end position="453"/>
    </location>
</feature>
<feature type="transmembrane region" description="Helical" evidence="5">
    <location>
        <begin position="499"/>
        <end position="520"/>
    </location>
</feature>
<feature type="transmembrane region" description="Helical" evidence="5">
    <location>
        <begin position="217"/>
        <end position="240"/>
    </location>
</feature>
<accession>B8MPS6</accession>
<dbReference type="InterPro" id="IPR011701">
    <property type="entry name" value="MFS"/>
</dbReference>
<proteinExistence type="predicted"/>
<keyword evidence="4 5" id="KW-0472">Membrane</keyword>
<dbReference type="STRING" id="441959.B8MPS6"/>
<dbReference type="AlphaFoldDB" id="B8MPS6"/>
<evidence type="ECO:0000256" key="5">
    <source>
        <dbReference type="SAM" id="Phobius"/>
    </source>
</evidence>
<dbReference type="PhylomeDB" id="B8MPS6"/>
<dbReference type="RefSeq" id="XP_002486845.1">
    <property type="nucleotide sequence ID" value="XM_002486800.1"/>
</dbReference>
<dbReference type="InParanoid" id="B8MPS6"/>
<feature type="transmembrane region" description="Helical" evidence="5">
    <location>
        <begin position="364"/>
        <end position="388"/>
    </location>
</feature>
<feature type="transmembrane region" description="Helical" evidence="5">
    <location>
        <begin position="408"/>
        <end position="428"/>
    </location>
</feature>